<evidence type="ECO:0000313" key="6">
    <source>
        <dbReference type="Proteomes" id="UP000640489"/>
    </source>
</evidence>
<dbReference type="SUPFAM" id="SSF46894">
    <property type="entry name" value="C-terminal effector domain of the bipartite response regulators"/>
    <property type="match status" value="1"/>
</dbReference>
<evidence type="ECO:0000256" key="3">
    <source>
        <dbReference type="ARBA" id="ARBA00023163"/>
    </source>
</evidence>
<dbReference type="InterPro" id="IPR016032">
    <property type="entry name" value="Sig_transdc_resp-reg_C-effctor"/>
</dbReference>
<sequence length="253" mass="28591">MERLSIDVRETALVADVMETCRASQEWPVPYRALDQLAELLHADVVGFQVMDTLLEYIPLHRVSDAVLGAGEDGETVGEARTNPFWRGYWTSPCSYPDRSGDYESVTLAGDFHSRRERRLRKPGGAAIVSMRACLPGRSPGRHYRVVAWRCEGADFGERERFLLSLLRPHVERALWSNAQQARELPALTRRQLQLLALVQRGLTNRQIARHLELSEGTVRTHLNNIYERLGTSGRTAAVHAVFGPSEHWPLEA</sequence>
<dbReference type="SMART" id="SM00421">
    <property type="entry name" value="HTH_LUXR"/>
    <property type="match status" value="1"/>
</dbReference>
<reference evidence="5" key="1">
    <citation type="submission" date="2020-11" db="EMBL/GenBank/DDBJ databases">
        <title>Nocardioides sp. nov., isolated from Soil of Cynanchum wilfordii Hemsley rhizosphere.</title>
        <authorList>
            <person name="Lee J.-S."/>
            <person name="Suh M.K."/>
            <person name="Kim J.-S."/>
        </authorList>
    </citation>
    <scope>NUCLEOTIDE SEQUENCE</scope>
    <source>
        <strain evidence="5">KCTC 19275</strain>
    </source>
</reference>
<proteinExistence type="predicted"/>
<organism evidence="5 6">
    <name type="scientific">Nocardioides islandensis</name>
    <dbReference type="NCBI Taxonomy" id="433663"/>
    <lineage>
        <taxon>Bacteria</taxon>
        <taxon>Bacillati</taxon>
        <taxon>Actinomycetota</taxon>
        <taxon>Actinomycetes</taxon>
        <taxon>Propionibacteriales</taxon>
        <taxon>Nocardioidaceae</taxon>
        <taxon>Nocardioides</taxon>
    </lineage>
</organism>
<evidence type="ECO:0000313" key="5">
    <source>
        <dbReference type="EMBL" id="MBF4765817.1"/>
    </source>
</evidence>
<dbReference type="GO" id="GO:0003677">
    <property type="term" value="F:DNA binding"/>
    <property type="evidence" value="ECO:0007669"/>
    <property type="project" value="UniProtKB-KW"/>
</dbReference>
<protein>
    <submittedName>
        <fullName evidence="5">Response regulator transcription factor</fullName>
    </submittedName>
</protein>
<dbReference type="PANTHER" id="PTHR44688">
    <property type="entry name" value="DNA-BINDING TRANSCRIPTIONAL ACTIVATOR DEVR_DOSR"/>
    <property type="match status" value="1"/>
</dbReference>
<dbReference type="Gene3D" id="1.10.10.10">
    <property type="entry name" value="Winged helix-like DNA-binding domain superfamily/Winged helix DNA-binding domain"/>
    <property type="match status" value="1"/>
</dbReference>
<dbReference type="PROSITE" id="PS50043">
    <property type="entry name" value="HTH_LUXR_2"/>
    <property type="match status" value="1"/>
</dbReference>
<gene>
    <name evidence="5" type="ORF">ISU07_22010</name>
</gene>
<comment type="caution">
    <text evidence="5">The sequence shown here is derived from an EMBL/GenBank/DDBJ whole genome shotgun (WGS) entry which is preliminary data.</text>
</comment>
<dbReference type="Pfam" id="PF00196">
    <property type="entry name" value="GerE"/>
    <property type="match status" value="1"/>
</dbReference>
<keyword evidence="1" id="KW-0805">Transcription regulation</keyword>
<dbReference type="PANTHER" id="PTHR44688:SF16">
    <property type="entry name" value="DNA-BINDING TRANSCRIPTIONAL ACTIVATOR DEVR_DOSR"/>
    <property type="match status" value="1"/>
</dbReference>
<evidence type="ECO:0000259" key="4">
    <source>
        <dbReference type="PROSITE" id="PS50043"/>
    </source>
</evidence>
<dbReference type="GO" id="GO:0006355">
    <property type="term" value="P:regulation of DNA-templated transcription"/>
    <property type="evidence" value="ECO:0007669"/>
    <property type="project" value="InterPro"/>
</dbReference>
<dbReference type="CDD" id="cd06170">
    <property type="entry name" value="LuxR_C_like"/>
    <property type="match status" value="1"/>
</dbReference>
<dbReference type="AlphaFoldDB" id="A0A930VJR0"/>
<feature type="domain" description="HTH luxR-type" evidence="4">
    <location>
        <begin position="181"/>
        <end position="246"/>
    </location>
</feature>
<evidence type="ECO:0000256" key="1">
    <source>
        <dbReference type="ARBA" id="ARBA00023015"/>
    </source>
</evidence>
<evidence type="ECO:0000256" key="2">
    <source>
        <dbReference type="ARBA" id="ARBA00023125"/>
    </source>
</evidence>
<name>A0A930VJR0_9ACTN</name>
<dbReference type="PROSITE" id="PS00622">
    <property type="entry name" value="HTH_LUXR_1"/>
    <property type="match status" value="1"/>
</dbReference>
<keyword evidence="2" id="KW-0238">DNA-binding</keyword>
<dbReference type="Proteomes" id="UP000640489">
    <property type="component" value="Unassembled WGS sequence"/>
</dbReference>
<keyword evidence="3" id="KW-0804">Transcription</keyword>
<accession>A0A930VJR0</accession>
<dbReference type="PRINTS" id="PR00038">
    <property type="entry name" value="HTHLUXR"/>
</dbReference>
<dbReference type="InterPro" id="IPR000792">
    <property type="entry name" value="Tscrpt_reg_LuxR_C"/>
</dbReference>
<dbReference type="EMBL" id="JADKPN010000019">
    <property type="protein sequence ID" value="MBF4765817.1"/>
    <property type="molecule type" value="Genomic_DNA"/>
</dbReference>
<dbReference type="InterPro" id="IPR036388">
    <property type="entry name" value="WH-like_DNA-bd_sf"/>
</dbReference>
<dbReference type="RefSeq" id="WP_194709000.1">
    <property type="nucleotide sequence ID" value="NZ_JADKPN010000019.1"/>
</dbReference>
<keyword evidence="6" id="KW-1185">Reference proteome</keyword>